<dbReference type="InterPro" id="IPR010679">
    <property type="entry name" value="DUF1254"/>
</dbReference>
<feature type="domain" description="DUF1214" evidence="1">
    <location>
        <begin position="330"/>
        <end position="434"/>
    </location>
</feature>
<dbReference type="Gene3D" id="2.60.120.600">
    <property type="entry name" value="Domain of unknown function DUF1214, C-terminal domain"/>
    <property type="match status" value="1"/>
</dbReference>
<dbReference type="PANTHER" id="PTHR36509:SF3">
    <property type="entry name" value="SIGNAL PEPTIDE PROTEIN"/>
    <property type="match status" value="1"/>
</dbReference>
<dbReference type="Gene3D" id="2.60.40.1610">
    <property type="entry name" value="Domain of unknown function DUF1254"/>
    <property type="match status" value="1"/>
</dbReference>
<feature type="domain" description="DUF1254" evidence="2">
    <location>
        <begin position="59"/>
        <end position="177"/>
    </location>
</feature>
<keyword evidence="4" id="KW-1185">Reference proteome</keyword>
<organism evidence="3 4">
    <name type="scientific">Algibacter mikhailovii</name>
    <dbReference type="NCBI Taxonomy" id="425498"/>
    <lineage>
        <taxon>Bacteria</taxon>
        <taxon>Pseudomonadati</taxon>
        <taxon>Bacteroidota</taxon>
        <taxon>Flavobacteriia</taxon>
        <taxon>Flavobacteriales</taxon>
        <taxon>Flavobacteriaceae</taxon>
        <taxon>Algibacter</taxon>
    </lineage>
</organism>
<comment type="caution">
    <text evidence="3">The sequence shown here is derived from an EMBL/GenBank/DDBJ whole genome shotgun (WGS) entry which is preliminary data.</text>
</comment>
<dbReference type="Proteomes" id="UP000636004">
    <property type="component" value="Unassembled WGS sequence"/>
</dbReference>
<accession>A0A918R901</accession>
<dbReference type="InterPro" id="IPR037050">
    <property type="entry name" value="DUF1254_sf"/>
</dbReference>
<proteinExistence type="predicted"/>
<gene>
    <name evidence="3" type="ORF">GCM10007028_30480</name>
</gene>
<protein>
    <recommendedName>
        <fullName evidence="5">DUF1254 domain-containing protein</fullName>
    </recommendedName>
</protein>
<name>A0A918R901_9FLAO</name>
<evidence type="ECO:0000313" key="4">
    <source>
        <dbReference type="Proteomes" id="UP000636004"/>
    </source>
</evidence>
<dbReference type="PANTHER" id="PTHR36509">
    <property type="entry name" value="BLL3101 PROTEIN"/>
    <property type="match status" value="1"/>
</dbReference>
<dbReference type="SUPFAM" id="SSF160935">
    <property type="entry name" value="VPA0735-like"/>
    <property type="match status" value="1"/>
</dbReference>
<dbReference type="InterPro" id="IPR037049">
    <property type="entry name" value="DUF1214_C_sf"/>
</dbReference>
<dbReference type="EMBL" id="BMWZ01000007">
    <property type="protein sequence ID" value="GGZ90038.1"/>
    <property type="molecule type" value="Genomic_DNA"/>
</dbReference>
<evidence type="ECO:0000259" key="1">
    <source>
        <dbReference type="Pfam" id="PF06742"/>
    </source>
</evidence>
<dbReference type="Pfam" id="PF06863">
    <property type="entry name" value="DUF1254"/>
    <property type="match status" value="1"/>
</dbReference>
<dbReference type="Gene3D" id="1.10.3360.10">
    <property type="entry name" value="VPA0735-like domain"/>
    <property type="match status" value="1"/>
</dbReference>
<evidence type="ECO:0000313" key="3">
    <source>
        <dbReference type="EMBL" id="GGZ90038.1"/>
    </source>
</evidence>
<sequence length="450" mass="50584">MEQDTIEKSIGYQIMVQRATQAAIWAMPGVALVDFIKATRRDLGGDYGDVLYLTKPFDSKHGFLTANDVTAYAWSNISIANGPMIVDVPAASDKVSYFGSFVNAWFQPIEDVGPAGADKGKGAKYVLVADTYDGAIPDGYIVLKFDTYDIGFAFRPRLYNGATDVDAAEYAQTIKIYSLAEASNPPPTKYIHVNPIAFNSLPTYDHTFFEDIDHLIQNNPVRKQDKVMVTLLEDLGIVKGKTFNPSEIQKKAIKEGTELAWETLQTNFFTPGKTMVPLWQGKTQWQVWKFREGQPQLGFPFENKEKIFIDDRANLFFFITYLPKYLGGGTFYLNGLKDSEGNLFNAKDTYKLNVPKDTPANDFWSVIVYSNKTKGFIKNAPRLGLSSRNTDTMVANDDGSYDIYFGPNPPKGKEANCIPTGEDFFLLFRLYGPKTKDFYKTWMLGDVEKL</sequence>
<dbReference type="Pfam" id="PF06742">
    <property type="entry name" value="DUF1214"/>
    <property type="match status" value="1"/>
</dbReference>
<reference evidence="3" key="2">
    <citation type="submission" date="2020-09" db="EMBL/GenBank/DDBJ databases">
        <authorList>
            <person name="Sun Q."/>
            <person name="Kim S."/>
        </authorList>
    </citation>
    <scope>NUCLEOTIDE SEQUENCE</scope>
    <source>
        <strain evidence="3">KCTC 12710</strain>
    </source>
</reference>
<reference evidence="3" key="1">
    <citation type="journal article" date="2014" name="Int. J. Syst. Evol. Microbiol.">
        <title>Complete genome sequence of Corynebacterium casei LMG S-19264T (=DSM 44701T), isolated from a smear-ripened cheese.</title>
        <authorList>
            <consortium name="US DOE Joint Genome Institute (JGI-PGF)"/>
            <person name="Walter F."/>
            <person name="Albersmeier A."/>
            <person name="Kalinowski J."/>
            <person name="Ruckert C."/>
        </authorList>
    </citation>
    <scope>NUCLEOTIDE SEQUENCE</scope>
    <source>
        <strain evidence="3">KCTC 12710</strain>
    </source>
</reference>
<evidence type="ECO:0000259" key="2">
    <source>
        <dbReference type="Pfam" id="PF06863"/>
    </source>
</evidence>
<evidence type="ECO:0008006" key="5">
    <source>
        <dbReference type="Google" id="ProtNLM"/>
    </source>
</evidence>
<dbReference type="AlphaFoldDB" id="A0A918R901"/>
<dbReference type="InterPro" id="IPR010621">
    <property type="entry name" value="DUF1214"/>
</dbReference>